<feature type="transmembrane region" description="Helical" evidence="8">
    <location>
        <begin position="323"/>
        <end position="341"/>
    </location>
</feature>
<gene>
    <name evidence="10" type="ORF">IDM49_10015</name>
</gene>
<keyword evidence="6 8" id="KW-1133">Transmembrane helix</keyword>
<dbReference type="PANTHER" id="PTHR43495">
    <property type="entry name" value="GABA PERMEASE"/>
    <property type="match status" value="1"/>
</dbReference>
<feature type="transmembrane region" description="Helical" evidence="8">
    <location>
        <begin position="223"/>
        <end position="242"/>
    </location>
</feature>
<evidence type="ECO:0000256" key="1">
    <source>
        <dbReference type="ARBA" id="ARBA00004141"/>
    </source>
</evidence>
<dbReference type="PIRSF" id="PIRSF006060">
    <property type="entry name" value="AA_transporter"/>
    <property type="match status" value="1"/>
</dbReference>
<evidence type="ECO:0000313" key="11">
    <source>
        <dbReference type="Proteomes" id="UP000516404"/>
    </source>
</evidence>
<dbReference type="EMBL" id="CP061539">
    <property type="protein sequence ID" value="QNV38931.1"/>
    <property type="molecule type" value="Genomic_DNA"/>
</dbReference>
<feature type="transmembrane region" description="Helical" evidence="8">
    <location>
        <begin position="136"/>
        <end position="160"/>
    </location>
</feature>
<dbReference type="Gene3D" id="1.20.1740.10">
    <property type="entry name" value="Amino acid/polyamine transporter I"/>
    <property type="match status" value="1"/>
</dbReference>
<dbReference type="FunFam" id="1.20.1740.10:FF:000001">
    <property type="entry name" value="Amino acid permease"/>
    <property type="match status" value="1"/>
</dbReference>
<feature type="transmembrane region" description="Helical" evidence="8">
    <location>
        <begin position="180"/>
        <end position="202"/>
    </location>
</feature>
<dbReference type="GO" id="GO:0006865">
    <property type="term" value="P:amino acid transport"/>
    <property type="evidence" value="ECO:0007669"/>
    <property type="project" value="UniProtKB-KW"/>
</dbReference>
<protein>
    <submittedName>
        <fullName evidence="10">Amino acid permease</fullName>
    </submittedName>
</protein>
<reference evidence="10 11" key="1">
    <citation type="submission" date="2020-09" db="EMBL/GenBank/DDBJ databases">
        <title>Investigation of environmental microbes.</title>
        <authorList>
            <person name="Ou Y."/>
            <person name="Kang Q."/>
        </authorList>
    </citation>
    <scope>NUCLEOTIDE SEQUENCE [LARGE SCALE GENOMIC DNA]</scope>
    <source>
        <strain evidence="10 11">KJZ-14</strain>
    </source>
</reference>
<evidence type="ECO:0000256" key="8">
    <source>
        <dbReference type="SAM" id="Phobius"/>
    </source>
</evidence>
<feature type="transmembrane region" description="Helical" evidence="8">
    <location>
        <begin position="411"/>
        <end position="431"/>
    </location>
</feature>
<feature type="transmembrane region" description="Helical" evidence="8">
    <location>
        <begin position="347"/>
        <end position="371"/>
    </location>
</feature>
<dbReference type="Proteomes" id="UP000516404">
    <property type="component" value="Chromosome"/>
</dbReference>
<keyword evidence="3" id="KW-0813">Transport</keyword>
<feature type="transmembrane region" description="Helical" evidence="8">
    <location>
        <begin position="262"/>
        <end position="287"/>
    </location>
</feature>
<dbReference type="KEGG" id="rter:IDM49_10015"/>
<proteinExistence type="inferred from homology"/>
<evidence type="ECO:0000256" key="2">
    <source>
        <dbReference type="ARBA" id="ARBA00008583"/>
    </source>
</evidence>
<keyword evidence="5" id="KW-0029">Amino-acid transport</keyword>
<keyword evidence="11" id="KW-1185">Reference proteome</keyword>
<evidence type="ECO:0000256" key="4">
    <source>
        <dbReference type="ARBA" id="ARBA00022692"/>
    </source>
</evidence>
<evidence type="ECO:0000256" key="7">
    <source>
        <dbReference type="ARBA" id="ARBA00023136"/>
    </source>
</evidence>
<dbReference type="Pfam" id="PF00324">
    <property type="entry name" value="AA_permease"/>
    <property type="match status" value="1"/>
</dbReference>
<feature type="transmembrane region" description="Helical" evidence="8">
    <location>
        <begin position="78"/>
        <end position="100"/>
    </location>
</feature>
<comment type="subcellular location">
    <subcellularLocation>
        <location evidence="1">Membrane</location>
        <topology evidence="1">Multi-pass membrane protein</topology>
    </subcellularLocation>
</comment>
<evidence type="ECO:0000256" key="5">
    <source>
        <dbReference type="ARBA" id="ARBA00022970"/>
    </source>
</evidence>
<accession>A0A7H2BGY5</accession>
<dbReference type="AlphaFoldDB" id="A0A7H2BGY5"/>
<comment type="similarity">
    <text evidence="2">Belongs to the amino acid-polyamine-organocation (APC) superfamily. Amino acid transporter (AAT) (TC 2.A.3.1) family.</text>
</comment>
<evidence type="ECO:0000313" key="10">
    <source>
        <dbReference type="EMBL" id="QNV38931.1"/>
    </source>
</evidence>
<keyword evidence="7 8" id="KW-0472">Membrane</keyword>
<evidence type="ECO:0000259" key="9">
    <source>
        <dbReference type="Pfam" id="PF00324"/>
    </source>
</evidence>
<evidence type="ECO:0000256" key="6">
    <source>
        <dbReference type="ARBA" id="ARBA00022989"/>
    </source>
</evidence>
<name>A0A7H2BGY5_9MICC</name>
<evidence type="ECO:0000256" key="3">
    <source>
        <dbReference type="ARBA" id="ARBA00022448"/>
    </source>
</evidence>
<feature type="transmembrane region" description="Helical" evidence="8">
    <location>
        <begin position="383"/>
        <end position="405"/>
    </location>
</feature>
<dbReference type="PANTHER" id="PTHR43495:SF5">
    <property type="entry name" value="GAMMA-AMINOBUTYRIC ACID PERMEASE"/>
    <property type="match status" value="1"/>
</dbReference>
<feature type="transmembrane region" description="Helical" evidence="8">
    <location>
        <begin position="106"/>
        <end position="124"/>
    </location>
</feature>
<feature type="transmembrane region" description="Helical" evidence="8">
    <location>
        <begin position="31"/>
        <end position="52"/>
    </location>
</feature>
<dbReference type="GO" id="GO:0055085">
    <property type="term" value="P:transmembrane transport"/>
    <property type="evidence" value="ECO:0007669"/>
    <property type="project" value="InterPro"/>
</dbReference>
<organism evidence="10 11">
    <name type="scientific">Rothia terrae</name>
    <dbReference type="NCBI Taxonomy" id="396015"/>
    <lineage>
        <taxon>Bacteria</taxon>
        <taxon>Bacillati</taxon>
        <taxon>Actinomycetota</taxon>
        <taxon>Actinomycetes</taxon>
        <taxon>Micrococcales</taxon>
        <taxon>Micrococcaceae</taxon>
        <taxon>Rothia</taxon>
    </lineage>
</organism>
<dbReference type="GO" id="GO:0016020">
    <property type="term" value="C:membrane"/>
    <property type="evidence" value="ECO:0007669"/>
    <property type="project" value="UniProtKB-SubCell"/>
</dbReference>
<feature type="domain" description="Amino acid permease/ SLC12A" evidence="9">
    <location>
        <begin position="2"/>
        <end position="431"/>
    </location>
</feature>
<dbReference type="InterPro" id="IPR004841">
    <property type="entry name" value="AA-permease/SLC12A_dom"/>
</dbReference>
<keyword evidence="4 8" id="KW-0812">Transmembrane</keyword>
<sequence length="458" mass="48390">MTMIVLGSALGTGLFLGSGSAIALTGPAIIISYAIGSLLAAIIGGSAGEMAVRYPVRGGFGSIATRYLGPYAGFLTRWAYWTATCAITGIELIAVGSYLSFWWPDLPLWVGIVVFGVLIIALNIRSVKYFGAMEFFLSSIKVFALLLFIVVGLCLVFFGLPGHAASGVSNLTNDGGFMPGGFTSVWLSLAIVMFSFGGVEMISISAAEAEDPARSVRTSAKAMMWRLATFYVLSMFIVVSLIPWQQAAGLEGTVATSPFVMVFAQVGVPAIASITNFVVLIAALSAANANLYAGSRLMHSLASDRMAPSSLAQTSSAGIPVRAMLVSLSGVVLAVLLAIFLPKAAFGVMMTLVMVCALTVWVLILLAYIAFKKVEGNSAPFRLWGGRVTAGVAILVLFAIWVALFKLDGNGVPATVGVVYFVLLTIIYFAVVKNVLTVDEDAFAEAQRATEHYESDRK</sequence>